<protein>
    <submittedName>
        <fullName evidence="1">Uncharacterized protein</fullName>
    </submittedName>
</protein>
<sequence>MEVPSQEDPGLQRLAVNAYVALHPEVTPREAERRLEVQDRAARAGVNEVLPDLIGEAYAGAWYSADDGGRLVIGVKTSEPSPSGPEVDRARAMLSRAGLAADVVFRSTGATLAELYAALEQLRTELDDLLGASQITLGIVPQHNAVHVGVGERVEPAVRSRLDAAVGRLPPAVGVRIEPGSVGATKR</sequence>
<dbReference type="InterPro" id="IPR035070">
    <property type="entry name" value="Streptogrisin_prodomain"/>
</dbReference>
<gene>
    <name evidence="1" type="ORF">AVDCRST_MAG13-1070</name>
</gene>
<organism evidence="1">
    <name type="scientific">uncultured Solirubrobacteraceae bacterium</name>
    <dbReference type="NCBI Taxonomy" id="1162706"/>
    <lineage>
        <taxon>Bacteria</taxon>
        <taxon>Bacillati</taxon>
        <taxon>Actinomycetota</taxon>
        <taxon>Thermoleophilia</taxon>
        <taxon>Solirubrobacterales</taxon>
        <taxon>Solirubrobacteraceae</taxon>
        <taxon>environmental samples</taxon>
    </lineage>
</organism>
<dbReference type="AlphaFoldDB" id="A0A6J4RUJ9"/>
<reference evidence="1" key="1">
    <citation type="submission" date="2020-02" db="EMBL/GenBank/DDBJ databases">
        <authorList>
            <person name="Meier V. D."/>
        </authorList>
    </citation>
    <scope>NUCLEOTIDE SEQUENCE</scope>
    <source>
        <strain evidence="1">AVDCRST_MAG13</strain>
    </source>
</reference>
<name>A0A6J4RUJ9_9ACTN</name>
<dbReference type="Gene3D" id="3.30.300.50">
    <property type="match status" value="1"/>
</dbReference>
<accession>A0A6J4RUJ9</accession>
<evidence type="ECO:0000313" key="1">
    <source>
        <dbReference type="EMBL" id="CAA9479488.1"/>
    </source>
</evidence>
<proteinExistence type="predicted"/>
<dbReference type="EMBL" id="CADCVO010000164">
    <property type="protein sequence ID" value="CAA9479488.1"/>
    <property type="molecule type" value="Genomic_DNA"/>
</dbReference>